<dbReference type="PANTHER" id="PTHR38471:SF2">
    <property type="entry name" value="FOUR HELIX BUNDLE PROTEIN"/>
    <property type="match status" value="1"/>
</dbReference>
<dbReference type="SUPFAM" id="SSF158446">
    <property type="entry name" value="IVS-encoded protein-like"/>
    <property type="match status" value="1"/>
</dbReference>
<evidence type="ECO:0000313" key="2">
    <source>
        <dbReference type="Proteomes" id="UP000600139"/>
    </source>
</evidence>
<protein>
    <submittedName>
        <fullName evidence="1">Four helix bundle protein</fullName>
    </submittedName>
</protein>
<evidence type="ECO:0000313" key="1">
    <source>
        <dbReference type="EMBL" id="MBK1816418.1"/>
    </source>
</evidence>
<comment type="caution">
    <text evidence="1">The sequence shown here is derived from an EMBL/GenBank/DDBJ whole genome shotgun (WGS) entry which is preliminary data.</text>
</comment>
<dbReference type="RefSeq" id="WP_200351355.1">
    <property type="nucleotide sequence ID" value="NZ_BAABHZ010000006.1"/>
</dbReference>
<sequence>MEDGAAVYDLEERTFKFALDIRRCVGGTKWSREQWTDVDQLLRSSGSVAANYIEANNAVSKSDFLFRIRLSKKEASECRLWLRLLGETSDQESLKQSLRTLYKESDELARILATILRKSQN</sequence>
<reference evidence="1" key="1">
    <citation type="submission" date="2021-01" db="EMBL/GenBank/DDBJ databases">
        <title>Modified the classification status of verrucomicrobia.</title>
        <authorList>
            <person name="Feng X."/>
        </authorList>
    </citation>
    <scope>NUCLEOTIDE SEQUENCE</scope>
    <source>
        <strain evidence="1">JCM 18052</strain>
    </source>
</reference>
<dbReference type="AlphaFoldDB" id="A0A934R5M5"/>
<dbReference type="InterPro" id="IPR036583">
    <property type="entry name" value="23S_rRNA_IVS_sf"/>
</dbReference>
<dbReference type="PANTHER" id="PTHR38471">
    <property type="entry name" value="FOUR HELIX BUNDLE PROTEIN"/>
    <property type="match status" value="1"/>
</dbReference>
<proteinExistence type="predicted"/>
<dbReference type="EMBL" id="JAENIK010000011">
    <property type="protein sequence ID" value="MBK1816418.1"/>
    <property type="molecule type" value="Genomic_DNA"/>
</dbReference>
<dbReference type="Proteomes" id="UP000600139">
    <property type="component" value="Unassembled WGS sequence"/>
</dbReference>
<name>A0A934R5M5_9BACT</name>
<dbReference type="Pfam" id="PF05635">
    <property type="entry name" value="23S_rRNA_IVP"/>
    <property type="match status" value="1"/>
</dbReference>
<accession>A0A934R5M5</accession>
<dbReference type="Gene3D" id="1.20.1440.60">
    <property type="entry name" value="23S rRNA-intervening sequence"/>
    <property type="match status" value="1"/>
</dbReference>
<dbReference type="NCBIfam" id="TIGR02436">
    <property type="entry name" value="four helix bundle protein"/>
    <property type="match status" value="1"/>
</dbReference>
<keyword evidence="2" id="KW-1185">Reference proteome</keyword>
<organism evidence="1 2">
    <name type="scientific">Luteolibacter yonseiensis</name>
    <dbReference type="NCBI Taxonomy" id="1144680"/>
    <lineage>
        <taxon>Bacteria</taxon>
        <taxon>Pseudomonadati</taxon>
        <taxon>Verrucomicrobiota</taxon>
        <taxon>Verrucomicrobiia</taxon>
        <taxon>Verrucomicrobiales</taxon>
        <taxon>Verrucomicrobiaceae</taxon>
        <taxon>Luteolibacter</taxon>
    </lineage>
</organism>
<dbReference type="InterPro" id="IPR012657">
    <property type="entry name" value="23S_rRNA-intervening_sequence"/>
</dbReference>
<gene>
    <name evidence="1" type="ORF">JIN84_12395</name>
</gene>